<dbReference type="GO" id="GO:0016020">
    <property type="term" value="C:membrane"/>
    <property type="evidence" value="ECO:0007669"/>
    <property type="project" value="UniProtKB-SubCell"/>
</dbReference>
<keyword evidence="3 5" id="KW-1133">Transmembrane helix</keyword>
<evidence type="ECO:0000256" key="2">
    <source>
        <dbReference type="ARBA" id="ARBA00022692"/>
    </source>
</evidence>
<feature type="transmembrane region" description="Helical" evidence="5">
    <location>
        <begin position="185"/>
        <end position="202"/>
    </location>
</feature>
<evidence type="ECO:0000256" key="5">
    <source>
        <dbReference type="SAM" id="Phobius"/>
    </source>
</evidence>
<reference evidence="6" key="1">
    <citation type="submission" date="2021-03" db="EMBL/GenBank/DDBJ databases">
        <authorList>
            <person name="Liu X."/>
        </authorList>
    </citation>
    <scope>NUCLEOTIDE SEQUENCE</scope>
    <source>
        <strain evidence="6">Mt1</strain>
    </source>
</reference>
<proteinExistence type="predicted"/>
<keyword evidence="4 5" id="KW-0472">Membrane</keyword>
<dbReference type="InterPro" id="IPR036259">
    <property type="entry name" value="MFS_trans_sf"/>
</dbReference>
<dbReference type="Gene3D" id="1.20.1250.20">
    <property type="entry name" value="MFS general substrate transporter like domains"/>
    <property type="match status" value="1"/>
</dbReference>
<feature type="transmembrane region" description="Helical" evidence="5">
    <location>
        <begin position="128"/>
        <end position="148"/>
    </location>
</feature>
<comment type="subcellular location">
    <subcellularLocation>
        <location evidence="1">Membrane</location>
        <topology evidence="1">Multi-pass membrane protein</topology>
    </subcellularLocation>
</comment>
<evidence type="ECO:0000256" key="1">
    <source>
        <dbReference type="ARBA" id="ARBA00004141"/>
    </source>
</evidence>
<sequence length="248" mass="28731">MFGAIPAALTYYWRMKMPETARYTALVAKNTKQAAADMAKKCFRLIWRQNKRKLSSCREREGIILVCLLSNLFAAMDFTYLKPLALGFCWTLHSTGRIRFKRTFSVLLGIGQNKTMNAVEEVFRIARAHTLIALCNTVPGYWFTLAFIDKMGRFAIQWMGFFFITVFMFALTIPYHHWTLPDNRIGFIVMYSFTFFFANFCPNDTASNKDGMPTCPEGYQLQLARQGQWWVHSGSYMLQKLLELGIHL</sequence>
<dbReference type="EMBL" id="MW717907">
    <property type="protein sequence ID" value="QWQ49873.1"/>
    <property type="molecule type" value="Genomic_DNA"/>
</dbReference>
<dbReference type="AlphaFoldDB" id="A0A8F1N652"/>
<feature type="transmembrane region" description="Helical" evidence="5">
    <location>
        <begin position="62"/>
        <end position="81"/>
    </location>
</feature>
<dbReference type="PANTHER" id="PTHR24064">
    <property type="entry name" value="SOLUTE CARRIER FAMILY 22 MEMBER"/>
    <property type="match status" value="1"/>
</dbReference>
<gene>
    <name evidence="6" type="primary">ORF248</name>
</gene>
<geneLocation type="mitochondrion" evidence="6"/>
<keyword evidence="6" id="KW-0496">Mitochondrion</keyword>
<evidence type="ECO:0000256" key="4">
    <source>
        <dbReference type="ARBA" id="ARBA00023136"/>
    </source>
</evidence>
<evidence type="ECO:0000313" key="6">
    <source>
        <dbReference type="EMBL" id="QWQ49873.1"/>
    </source>
</evidence>
<keyword evidence="2 5" id="KW-0812">Transmembrane</keyword>
<organism evidence="6">
    <name type="scientific">Zelkova schneideriana</name>
    <dbReference type="NCBI Taxonomy" id="172643"/>
    <lineage>
        <taxon>Eukaryota</taxon>
        <taxon>Viridiplantae</taxon>
        <taxon>Streptophyta</taxon>
        <taxon>Embryophyta</taxon>
        <taxon>Tracheophyta</taxon>
        <taxon>Spermatophyta</taxon>
        <taxon>Magnoliopsida</taxon>
        <taxon>eudicotyledons</taxon>
        <taxon>Gunneridae</taxon>
        <taxon>Pentapetalae</taxon>
        <taxon>rosids</taxon>
        <taxon>fabids</taxon>
        <taxon>Rosales</taxon>
        <taxon>Ulmaceae</taxon>
        <taxon>Zelkova</taxon>
    </lineage>
</organism>
<protein>
    <submittedName>
        <fullName evidence="6">Uncharacterized protein</fullName>
    </submittedName>
</protein>
<evidence type="ECO:0000256" key="3">
    <source>
        <dbReference type="ARBA" id="ARBA00022989"/>
    </source>
</evidence>
<accession>A0A8F1N652</accession>
<name>A0A8F1N652_9ROSA</name>
<feature type="transmembrane region" description="Helical" evidence="5">
    <location>
        <begin position="155"/>
        <end position="173"/>
    </location>
</feature>